<dbReference type="RefSeq" id="WP_133754347.1">
    <property type="nucleotide sequence ID" value="NZ_SOAW01000001.1"/>
</dbReference>
<evidence type="ECO:0000313" key="3">
    <source>
        <dbReference type="Proteomes" id="UP000295371"/>
    </source>
</evidence>
<evidence type="ECO:0000259" key="1">
    <source>
        <dbReference type="Pfam" id="PF04480"/>
    </source>
</evidence>
<sequence length="283" mass="31200">MNPRLIELLSTDGFVHLAEHPDQRRAVEYAAASGALTKLLPGVWTVLANAQRPEIRVAAVLRRIPDAVIVGEAAAWLTMDRPAPAVIDVAVNGHRRPQQGYRFTERAIPPEQVVVIDGVRVLTPSAVAVELAATDGGAAIDNVLRLGRASLAAFKRVLAELPGRRGNVRQREVLDDSRDQPWSAAERLAHRLLRGSGIRGWTANAPVSTGSSRYLADVLFESARLILEIDGWQVHGTRVAFEGDRQRQNNLVAHGWRVLRFTWRMLSDRPEAFISQVRSVLSC</sequence>
<dbReference type="GO" id="GO:0004519">
    <property type="term" value="F:endonuclease activity"/>
    <property type="evidence" value="ECO:0007669"/>
    <property type="project" value="UniProtKB-KW"/>
</dbReference>
<feature type="domain" description="DUF559" evidence="1">
    <location>
        <begin position="185"/>
        <end position="280"/>
    </location>
</feature>
<dbReference type="Proteomes" id="UP000295371">
    <property type="component" value="Unassembled WGS sequence"/>
</dbReference>
<keyword evidence="2" id="KW-0378">Hydrolase</keyword>
<dbReference type="AlphaFoldDB" id="A0A4R7JBT2"/>
<dbReference type="Pfam" id="PF04480">
    <property type="entry name" value="DUF559"/>
    <property type="match status" value="1"/>
</dbReference>
<dbReference type="OrthoDB" id="4310518at2"/>
<protein>
    <submittedName>
        <fullName evidence="2">Very-short-patch-repair endonuclease</fullName>
    </submittedName>
</protein>
<keyword evidence="2" id="KW-0540">Nuclease</keyword>
<evidence type="ECO:0000313" key="2">
    <source>
        <dbReference type="EMBL" id="TDT33909.1"/>
    </source>
</evidence>
<organism evidence="2 3">
    <name type="scientific">Naumannella halotolerans</name>
    <dbReference type="NCBI Taxonomy" id="993414"/>
    <lineage>
        <taxon>Bacteria</taxon>
        <taxon>Bacillati</taxon>
        <taxon>Actinomycetota</taxon>
        <taxon>Actinomycetes</taxon>
        <taxon>Propionibacteriales</taxon>
        <taxon>Propionibacteriaceae</taxon>
        <taxon>Naumannella</taxon>
    </lineage>
</organism>
<dbReference type="InterPro" id="IPR011335">
    <property type="entry name" value="Restrct_endonuc-II-like"/>
</dbReference>
<dbReference type="EMBL" id="SOAW01000001">
    <property type="protein sequence ID" value="TDT33909.1"/>
    <property type="molecule type" value="Genomic_DNA"/>
</dbReference>
<dbReference type="SUPFAM" id="SSF52980">
    <property type="entry name" value="Restriction endonuclease-like"/>
    <property type="match status" value="1"/>
</dbReference>
<comment type="caution">
    <text evidence="2">The sequence shown here is derived from an EMBL/GenBank/DDBJ whole genome shotgun (WGS) entry which is preliminary data.</text>
</comment>
<gene>
    <name evidence="2" type="ORF">CLV29_1544</name>
</gene>
<dbReference type="InterPro" id="IPR007569">
    <property type="entry name" value="DUF559"/>
</dbReference>
<keyword evidence="2" id="KW-0255">Endonuclease</keyword>
<dbReference type="Gene3D" id="3.40.960.10">
    <property type="entry name" value="VSR Endonuclease"/>
    <property type="match status" value="1"/>
</dbReference>
<keyword evidence="3" id="KW-1185">Reference proteome</keyword>
<accession>A0A4R7JBT2</accession>
<name>A0A4R7JBT2_9ACTN</name>
<proteinExistence type="predicted"/>
<reference evidence="2 3" key="1">
    <citation type="submission" date="2019-03" db="EMBL/GenBank/DDBJ databases">
        <title>Genomic Encyclopedia of Archaeal and Bacterial Type Strains, Phase II (KMG-II): from individual species to whole genera.</title>
        <authorList>
            <person name="Goeker M."/>
        </authorList>
    </citation>
    <scope>NUCLEOTIDE SEQUENCE [LARGE SCALE GENOMIC DNA]</scope>
    <source>
        <strain evidence="2 3">DSM 24323</strain>
    </source>
</reference>